<dbReference type="InterPro" id="IPR048843">
    <property type="entry name" value="C5_CUB"/>
</dbReference>
<dbReference type="FunFam" id="2.60.40.1940:FF:000001">
    <property type="entry name" value="Complement component C3"/>
    <property type="match status" value="1"/>
</dbReference>
<dbReference type="GO" id="GO:0006958">
    <property type="term" value="P:complement activation, classical pathway"/>
    <property type="evidence" value="ECO:0007669"/>
    <property type="project" value="UniProtKB-KW"/>
</dbReference>
<dbReference type="SUPFAM" id="SSF49410">
    <property type="entry name" value="Alpha-macroglobulin receptor domain"/>
    <property type="match status" value="1"/>
</dbReference>
<dbReference type="GO" id="GO:0010575">
    <property type="term" value="P:positive regulation of vascular endothelial growth factor production"/>
    <property type="evidence" value="ECO:0007669"/>
    <property type="project" value="Ensembl"/>
</dbReference>
<dbReference type="GO" id="GO:0006954">
    <property type="term" value="P:inflammatory response"/>
    <property type="evidence" value="ECO:0007669"/>
    <property type="project" value="UniProtKB-KW"/>
</dbReference>
<protein>
    <submittedName>
        <fullName evidence="12">Complement C5</fullName>
    </submittedName>
</protein>
<evidence type="ECO:0000256" key="2">
    <source>
        <dbReference type="ARBA" id="ARBA00022525"/>
    </source>
</evidence>
<dbReference type="InterPro" id="IPR013783">
    <property type="entry name" value="Ig-like_fold"/>
</dbReference>
<dbReference type="SMART" id="SM01360">
    <property type="entry name" value="A2M"/>
    <property type="match status" value="1"/>
</dbReference>
<name>A0A8C3WUW4_9CETA</name>
<accession>A0A8C3WUW4</accession>
<dbReference type="Pfam" id="PF01759">
    <property type="entry name" value="NTR"/>
    <property type="match status" value="1"/>
</dbReference>
<dbReference type="Gene3D" id="1.50.10.20">
    <property type="match status" value="1"/>
</dbReference>
<dbReference type="Pfam" id="PF01835">
    <property type="entry name" value="MG2"/>
    <property type="match status" value="1"/>
</dbReference>
<dbReference type="PROSITE" id="PS01177">
    <property type="entry name" value="ANAPHYLATOXIN_1"/>
    <property type="match status" value="1"/>
</dbReference>
<dbReference type="GO" id="GO:0004866">
    <property type="term" value="F:endopeptidase inhibitor activity"/>
    <property type="evidence" value="ECO:0007669"/>
    <property type="project" value="InterPro"/>
</dbReference>
<dbReference type="PANTHER" id="PTHR11412:SF83">
    <property type="entry name" value="COMPLEMENT C5"/>
    <property type="match status" value="1"/>
</dbReference>
<feature type="chain" id="PRO_5034404119" evidence="9">
    <location>
        <begin position="19"/>
        <end position="1675"/>
    </location>
</feature>
<keyword evidence="5" id="KW-0180">Complement pathway</keyword>
<dbReference type="Pfam" id="PF01821">
    <property type="entry name" value="ANATO"/>
    <property type="match status" value="1"/>
</dbReference>
<keyword evidence="4 9" id="KW-0732">Signal</keyword>
<evidence type="ECO:0000256" key="5">
    <source>
        <dbReference type="ARBA" id="ARBA00022875"/>
    </source>
</evidence>
<dbReference type="SUPFAM" id="SSF48239">
    <property type="entry name" value="Terpenoid cyclases/Protein prenyltransferases"/>
    <property type="match status" value="1"/>
</dbReference>
<dbReference type="GO" id="GO:0010760">
    <property type="term" value="P:negative regulation of macrophage chemotaxis"/>
    <property type="evidence" value="ECO:0007669"/>
    <property type="project" value="Ensembl"/>
</dbReference>
<evidence type="ECO:0000313" key="12">
    <source>
        <dbReference type="Ensembl" id="ENSCWAP00000017996.1"/>
    </source>
</evidence>
<dbReference type="SUPFAM" id="SSF50242">
    <property type="entry name" value="TIMP-like"/>
    <property type="match status" value="1"/>
</dbReference>
<dbReference type="InterPro" id="IPR011625">
    <property type="entry name" value="A2M_N_BRD"/>
</dbReference>
<sequence>MGLWGILCFLIFLEKSWGQEQTYVISAPKVLRVGAAENIVIQVYGYTEAFDATVSFKSYPDKKFTYSSIYVILSAENKFQNSAILTIQPKQLPGRQNSVSHVYLDVVSKHFSRSKKIPITYDNGFLFIHTDKPVYTPHQSVKVRVYSLNDELKPAKRETVLTFIDPQGSEVEILEENDYTGIISFPDFKIPSNPKYGVWTIQAKYREDFSTTGTAYFEIKEYVLPHFSVSIEPENNFIGYKDFNDFEITVKARYFYNKVVTEADVYMFFGIKEDLKDEQKVMMQKAMRNTMLINGIAKVTFNSETAVKELSYDSLEDLNNKYLYIGVTVIESTGGFSEEAEIPGIRYVLSPYKLNLVATPLFVKPGIPYSIKVQVKDSLDLSVGGVPVTLSAQTLDANQEISNLESKKSVTRYSDGVASFVVNLASGVTVLEFNVRTEDPDLPDENQARTNYRAIAYSSLSQSYLYIDWTENYKPLLVGEHLNVVVTPRSPYIDKIAHYNYLILSKGKIVHFGTREKLTNSAYQSINIPVTQNMVPSARLLVYYIVTGEQTAELVSDSVWLNIEEKCGNQLQVHLSPNTDTYSPGQHVSLNLVAEMDSWVALSAVDKAIYGVQRIAKKPLERVFQTFEKNDLGCGAGGGRNSADVFYLAGLTFLTNANADDIQENDEPCKDILRPKRMLQKKIEEEAAKYKYAVLKKCCYDGAYRNDDETCEERAARIKIGPKCVQAFKDCCNIANQVRANESHKNIQLGRLHIKTLLAVTNPEIRSYFPESWLWEVHHVPRRNQVQFVLPDSLTTWEIQGIGISNSGICVADTLNAKVLKDVFLEMNIPYSVVRGEQIQLKGTVYNYRTSGMLFCVKMPPVEGICSSGSPGIDPQGKKSSRCLPQRIEGSSSHLVTFSVLPLETGLHNINFSLETSLGKEILVKTLRVVPEGVKRESYAGITLDPKGIYGVISRRKEFPYRVPLDLVPKTKVKRIVSIKGLLIGEVMSAVLSQEGIDILTHLPKGNAEAELMSIVPVFYVFHYLEAGNNWDIFSSDSLAQKQNLRKKLREGVLSVMSFRNADHSYSMWKKGSASTWLTAFALRVLGQASKYIDQDLNSICNSMLWLIENCQLENGSFKENSEYQPIKLQGTLPIEARENTLYLTAFAVIGIRKAFDMCSLLKISMALTKADTFLLENARSTRSTFVLAIAAYALSLGDKSHPQFRSIVSALKKEALVKGNPPIYRFWKDDLQKKDSSAPNTVTAHMVETTAYALLTSLNLKDMNYVNPIVKWLSEEQRYGGGFYSTQDTINAIEGLTEYSLLIKKFNLNMDVKVSYKHRGDFYHYKITETNFIGRPVEVPLNDDLVVFSTGQNSGLATVHVKTVVHKTSTSEEVCSFDLKIEIQDIEATSYSSSEYKRIVACASYKPSNEESLSGSSHAVMDISLPTGVSANPEDLRVLVESVDQLLTDYEIKDGHVICQLNSIPSNNFLCVRFRIVELFQVGFLSPATFTVYEYHRPDKQCTMFYSMSHTKLQKVCEGVTCKCVEADCGQMQAEVDLTISIDTRKEIACKPEIAYVYKVKIVAMTEENAFVKYTATLLDFYKAGEAVAEKDSEITFIKKTTCTNANLEKGKQYLIMGKEALQIKHNFSFKYIYPLDSSTWIEYWPTDTACPSCQTFLANLDEFTEDIFLNNCE</sequence>
<dbReference type="PROSITE" id="PS50189">
    <property type="entry name" value="NTR"/>
    <property type="match status" value="1"/>
</dbReference>
<comment type="subcellular location">
    <subcellularLocation>
        <location evidence="1">Secreted</location>
    </subcellularLocation>
</comment>
<feature type="signal peptide" evidence="9">
    <location>
        <begin position="1"/>
        <end position="18"/>
    </location>
</feature>
<dbReference type="GO" id="GO:0005615">
    <property type="term" value="C:extracellular space"/>
    <property type="evidence" value="ECO:0007669"/>
    <property type="project" value="InterPro"/>
</dbReference>
<dbReference type="Ensembl" id="ENSCWAT00000019527.1">
    <property type="protein sequence ID" value="ENSCWAP00000017996.1"/>
    <property type="gene ID" value="ENSCWAG00000013588.1"/>
</dbReference>
<dbReference type="InterPro" id="IPR001134">
    <property type="entry name" value="Netrin_domain"/>
</dbReference>
<keyword evidence="7" id="KW-0179">Complement alternate pathway</keyword>
<dbReference type="Pfam" id="PF17790">
    <property type="entry name" value="MG1"/>
    <property type="match status" value="1"/>
</dbReference>
<dbReference type="SMART" id="SM01359">
    <property type="entry name" value="A2M_N_2"/>
    <property type="match status" value="1"/>
</dbReference>
<dbReference type="Pfam" id="PF07678">
    <property type="entry name" value="TED_complement"/>
    <property type="match status" value="1"/>
</dbReference>
<dbReference type="InterPro" id="IPR040839">
    <property type="entry name" value="MG4"/>
</dbReference>
<evidence type="ECO:0000313" key="13">
    <source>
        <dbReference type="Proteomes" id="UP000694540"/>
    </source>
</evidence>
<keyword evidence="13" id="KW-1185">Reference proteome</keyword>
<dbReference type="Pfam" id="PF00207">
    <property type="entry name" value="A2M"/>
    <property type="match status" value="1"/>
</dbReference>
<dbReference type="SMART" id="SM00104">
    <property type="entry name" value="ANATO"/>
    <property type="match status" value="1"/>
</dbReference>
<dbReference type="InterPro" id="IPR011626">
    <property type="entry name" value="Alpha-macroglobulin_TED"/>
</dbReference>
<evidence type="ECO:0000256" key="6">
    <source>
        <dbReference type="ARBA" id="ARBA00023157"/>
    </source>
</evidence>
<dbReference type="InterPro" id="IPR036595">
    <property type="entry name" value="A-macroglobulin_rcpt-bd_sf"/>
</dbReference>
<evidence type="ECO:0000259" key="11">
    <source>
        <dbReference type="PROSITE" id="PS50189"/>
    </source>
</evidence>
<dbReference type="PRINTS" id="PR00004">
    <property type="entry name" value="ANAPHYLATOXN"/>
</dbReference>
<keyword evidence="3" id="KW-0391">Immunity</keyword>
<evidence type="ECO:0000256" key="3">
    <source>
        <dbReference type="ARBA" id="ARBA00022588"/>
    </source>
</evidence>
<reference evidence="12" key="2">
    <citation type="submission" date="2025-09" db="UniProtKB">
        <authorList>
            <consortium name="Ensembl"/>
        </authorList>
    </citation>
    <scope>IDENTIFICATION</scope>
</reference>
<dbReference type="Pfam" id="PF17791">
    <property type="entry name" value="MG3"/>
    <property type="match status" value="1"/>
</dbReference>
<dbReference type="Pfam" id="PF07703">
    <property type="entry name" value="A2M_BRD"/>
    <property type="match status" value="1"/>
</dbReference>
<evidence type="ECO:0000256" key="4">
    <source>
        <dbReference type="ARBA" id="ARBA00022729"/>
    </source>
</evidence>
<dbReference type="Pfam" id="PF21309">
    <property type="entry name" value="C5_CUB"/>
    <property type="match status" value="1"/>
</dbReference>
<dbReference type="Pfam" id="PF07677">
    <property type="entry name" value="A2M_recep"/>
    <property type="match status" value="1"/>
</dbReference>
<dbReference type="InterPro" id="IPR041555">
    <property type="entry name" value="MG3"/>
</dbReference>
<dbReference type="GO" id="GO:0032722">
    <property type="term" value="P:positive regulation of chemokine production"/>
    <property type="evidence" value="ECO:0007669"/>
    <property type="project" value="Ensembl"/>
</dbReference>
<organism evidence="12 13">
    <name type="scientific">Catagonus wagneri</name>
    <name type="common">Chacoan peccary</name>
    <dbReference type="NCBI Taxonomy" id="51154"/>
    <lineage>
        <taxon>Eukaryota</taxon>
        <taxon>Metazoa</taxon>
        <taxon>Chordata</taxon>
        <taxon>Craniata</taxon>
        <taxon>Vertebrata</taxon>
        <taxon>Euteleostomi</taxon>
        <taxon>Mammalia</taxon>
        <taxon>Eutheria</taxon>
        <taxon>Laurasiatheria</taxon>
        <taxon>Artiodactyla</taxon>
        <taxon>Suina</taxon>
        <taxon>Tayassuidae</taxon>
        <taxon>Catagonus</taxon>
    </lineage>
</organism>
<evidence type="ECO:0000256" key="9">
    <source>
        <dbReference type="SAM" id="SignalP"/>
    </source>
</evidence>
<dbReference type="PANTHER" id="PTHR11412">
    <property type="entry name" value="MACROGLOBULIN / COMPLEMENT"/>
    <property type="match status" value="1"/>
</dbReference>
<dbReference type="PROSITE" id="PS01178">
    <property type="entry name" value="ANAPHYLATOXIN_2"/>
    <property type="match status" value="1"/>
</dbReference>
<evidence type="ECO:0000256" key="8">
    <source>
        <dbReference type="ARBA" id="ARBA00023198"/>
    </source>
</evidence>
<dbReference type="Gene3D" id="2.40.50.120">
    <property type="match status" value="1"/>
</dbReference>
<dbReference type="Gene3D" id="2.20.130.20">
    <property type="match status" value="1"/>
</dbReference>
<proteinExistence type="predicted"/>
<evidence type="ECO:0000259" key="10">
    <source>
        <dbReference type="PROSITE" id="PS01178"/>
    </source>
</evidence>
<gene>
    <name evidence="12" type="primary">C5</name>
</gene>
<dbReference type="InterPro" id="IPR002890">
    <property type="entry name" value="MG2"/>
</dbReference>
<evidence type="ECO:0000256" key="1">
    <source>
        <dbReference type="ARBA" id="ARBA00004613"/>
    </source>
</evidence>
<dbReference type="Pfam" id="PF17789">
    <property type="entry name" value="MG4"/>
    <property type="match status" value="1"/>
</dbReference>
<dbReference type="GO" id="GO:0006957">
    <property type="term" value="P:complement activation, alternative pathway"/>
    <property type="evidence" value="ECO:0007669"/>
    <property type="project" value="UniProtKB-KW"/>
</dbReference>
<dbReference type="InterPro" id="IPR008930">
    <property type="entry name" value="Terpenoid_cyclase/PrenylTrfase"/>
</dbReference>
<keyword evidence="3" id="KW-0399">Innate immunity</keyword>
<dbReference type="InterPro" id="IPR018081">
    <property type="entry name" value="Anaphylatoxin_comp_syst"/>
</dbReference>
<dbReference type="CDD" id="cd02896">
    <property type="entry name" value="complement_C3_C4_C5"/>
    <property type="match status" value="1"/>
</dbReference>
<dbReference type="CDD" id="cd00017">
    <property type="entry name" value="ANATO"/>
    <property type="match status" value="1"/>
</dbReference>
<dbReference type="InterPro" id="IPR041425">
    <property type="entry name" value="C3/4/5_MG1"/>
</dbReference>
<dbReference type="InterPro" id="IPR050473">
    <property type="entry name" value="A2M/Complement_sys"/>
</dbReference>
<dbReference type="Gene3D" id="2.60.40.1940">
    <property type="match status" value="1"/>
</dbReference>
<reference evidence="12" key="1">
    <citation type="submission" date="2025-08" db="UniProtKB">
        <authorList>
            <consortium name="Ensembl"/>
        </authorList>
    </citation>
    <scope>IDENTIFICATION</scope>
</reference>
<keyword evidence="2" id="KW-0964">Secreted</keyword>
<dbReference type="Gene3D" id="1.20.91.20">
    <property type="entry name" value="Anaphylotoxins (complement system)"/>
    <property type="match status" value="1"/>
</dbReference>
<dbReference type="InterPro" id="IPR009048">
    <property type="entry name" value="A-macroglobulin_rcpt-bd"/>
</dbReference>
<dbReference type="Gene3D" id="2.60.40.10">
    <property type="entry name" value="Immunoglobulins"/>
    <property type="match status" value="2"/>
</dbReference>
<feature type="domain" description="Anaphylatoxin-like" evidence="10">
    <location>
        <begin position="698"/>
        <end position="732"/>
    </location>
</feature>
<dbReference type="GO" id="GO:0160257">
    <property type="term" value="P:complement activation, GZMK pathway"/>
    <property type="evidence" value="ECO:0007669"/>
    <property type="project" value="Ensembl"/>
</dbReference>
<evidence type="ECO:0000256" key="7">
    <source>
        <dbReference type="ARBA" id="ARBA00023162"/>
    </source>
</evidence>
<dbReference type="InterPro" id="IPR001599">
    <property type="entry name" value="Macroglobln_a2"/>
</dbReference>
<dbReference type="Proteomes" id="UP000694540">
    <property type="component" value="Unplaced"/>
</dbReference>
<dbReference type="FunFam" id="2.20.130.20:FF:000008">
    <property type="entry name" value="Complement component C5"/>
    <property type="match status" value="1"/>
</dbReference>
<dbReference type="GO" id="GO:0005579">
    <property type="term" value="C:membrane attack complex"/>
    <property type="evidence" value="ECO:0007669"/>
    <property type="project" value="Ensembl"/>
</dbReference>
<dbReference type="Gene3D" id="6.20.50.160">
    <property type="match status" value="1"/>
</dbReference>
<keyword evidence="8" id="KW-0395">Inflammatory response</keyword>
<dbReference type="InterPro" id="IPR008993">
    <property type="entry name" value="TIMP-like_OB-fold"/>
</dbReference>
<dbReference type="SMART" id="SM01361">
    <property type="entry name" value="A2M_recep"/>
    <property type="match status" value="1"/>
</dbReference>
<dbReference type="InterPro" id="IPR001840">
    <property type="entry name" value="Anaphylatoxn_comp_syst_dom"/>
</dbReference>
<dbReference type="SUPFAM" id="SSF47686">
    <property type="entry name" value="Anaphylotoxins (complement system)"/>
    <property type="match status" value="1"/>
</dbReference>
<dbReference type="Gene3D" id="2.60.40.1930">
    <property type="match status" value="3"/>
</dbReference>
<dbReference type="GeneTree" id="ENSGT00940000155670"/>
<dbReference type="Gene3D" id="2.60.120.1540">
    <property type="match status" value="1"/>
</dbReference>
<dbReference type="InterPro" id="IPR000020">
    <property type="entry name" value="Anaphylatoxin/fibulin"/>
</dbReference>
<dbReference type="SMART" id="SM00643">
    <property type="entry name" value="C345C"/>
    <property type="match status" value="1"/>
</dbReference>
<dbReference type="FunFam" id="2.60.40.10:FF:001848">
    <property type="entry name" value="Complement component C5"/>
    <property type="match status" value="1"/>
</dbReference>
<dbReference type="Gene3D" id="2.60.40.690">
    <property type="entry name" value="Alpha-macroglobulin, receptor-binding domain"/>
    <property type="match status" value="1"/>
</dbReference>
<keyword evidence="6" id="KW-1015">Disulfide bond</keyword>
<feature type="domain" description="NTR" evidence="11">
    <location>
        <begin position="1530"/>
        <end position="1674"/>
    </location>
</feature>
<dbReference type="InterPro" id="IPR018933">
    <property type="entry name" value="Netrin_module_non-TIMP"/>
</dbReference>